<evidence type="ECO:0000313" key="1">
    <source>
        <dbReference type="EMBL" id="MBC9246827.1"/>
    </source>
</evidence>
<organism evidence="1 2">
    <name type="scientific">Paracoccus amoyensis</name>
    <dbReference type="NCBI Taxonomy" id="2760093"/>
    <lineage>
        <taxon>Bacteria</taxon>
        <taxon>Pseudomonadati</taxon>
        <taxon>Pseudomonadota</taxon>
        <taxon>Alphaproteobacteria</taxon>
        <taxon>Rhodobacterales</taxon>
        <taxon>Paracoccaceae</taxon>
        <taxon>Paracoccus</taxon>
    </lineage>
</organism>
<dbReference type="AlphaFoldDB" id="A0A926GEG3"/>
<evidence type="ECO:0000313" key="2">
    <source>
        <dbReference type="Proteomes" id="UP000608594"/>
    </source>
</evidence>
<dbReference type="InterPro" id="IPR017748">
    <property type="entry name" value="TagF"/>
</dbReference>
<reference evidence="1" key="1">
    <citation type="submission" date="2020-08" db="EMBL/GenBank/DDBJ databases">
        <title>Paracoccus amoyensis sp. nov., isolated from the surface seawater at coast of Xiamen, Fujian.</title>
        <authorList>
            <person name="Lyu L."/>
        </authorList>
    </citation>
    <scope>NUCLEOTIDE SEQUENCE</scope>
    <source>
        <strain evidence="1">11-3</strain>
    </source>
</reference>
<comment type="caution">
    <text evidence="1">The sequence shown here is derived from an EMBL/GenBank/DDBJ whole genome shotgun (WGS) entry which is preliminary data.</text>
</comment>
<dbReference type="Pfam" id="PF09867">
    <property type="entry name" value="TagF_N"/>
    <property type="match status" value="1"/>
</dbReference>
<gene>
    <name evidence="1" type="primary">tagF</name>
    <name evidence="1" type="ORF">H4P12_08890</name>
</gene>
<dbReference type="Proteomes" id="UP000608594">
    <property type="component" value="Unassembled WGS sequence"/>
</dbReference>
<protein>
    <submittedName>
        <fullName evidence="1">Type VI secretion system-associated protein TagF</fullName>
    </submittedName>
</protein>
<sequence>MAGDTGIYGKHPGFGDFISAGLSDAVLRPFADWSQAALGAWRAELGERWQSLFDVSPRLCFWIGPALMDGSPLRGVWSPSRDRSGRRFPFIALQSGGASPLIETDQRFYMIAGLGVQNLLGTAQFEPRDAADRLRAELPNTHEDKQPDWPTFWAVNSSMDASALMAGLASADHAHAMASRSYWWFSANEGAGSGLLACQGLPGPSELGWLLTGGVPQQDDDTGEGPHDCA</sequence>
<dbReference type="Gene3D" id="3.40.1730.10">
    <property type="entry name" value="pa0076 domain"/>
    <property type="match status" value="1"/>
</dbReference>
<keyword evidence="2" id="KW-1185">Reference proteome</keyword>
<proteinExistence type="predicted"/>
<accession>A0A926GEG3</accession>
<dbReference type="RefSeq" id="WP_187793275.1">
    <property type="nucleotide sequence ID" value="NZ_JACOQL010000002.1"/>
</dbReference>
<dbReference type="EMBL" id="JACOQL010000002">
    <property type="protein sequence ID" value="MBC9246827.1"/>
    <property type="molecule type" value="Genomic_DNA"/>
</dbReference>
<dbReference type="InterPro" id="IPR038225">
    <property type="entry name" value="TagF_sf"/>
</dbReference>
<dbReference type="NCBIfam" id="TIGR03373">
    <property type="entry name" value="VI_minor_4"/>
    <property type="match status" value="1"/>
</dbReference>
<name>A0A926GEG3_9RHOB</name>